<proteinExistence type="predicted"/>
<accession>A0A1Q5UEM4</accession>
<evidence type="ECO:0000256" key="2">
    <source>
        <dbReference type="ARBA" id="ARBA00022771"/>
    </source>
</evidence>
<feature type="coiled-coil region" evidence="4">
    <location>
        <begin position="66"/>
        <end position="107"/>
    </location>
</feature>
<keyword evidence="2" id="KW-0863">Zinc-finger</keyword>
<gene>
    <name evidence="5" type="ORF">PENSUB_3733</name>
</gene>
<evidence type="ECO:0000256" key="3">
    <source>
        <dbReference type="ARBA" id="ARBA00022833"/>
    </source>
</evidence>
<evidence type="ECO:0000256" key="1">
    <source>
        <dbReference type="ARBA" id="ARBA00022723"/>
    </source>
</evidence>
<evidence type="ECO:0000313" key="6">
    <source>
        <dbReference type="Proteomes" id="UP000186955"/>
    </source>
</evidence>
<dbReference type="EMBL" id="MNBE01000310">
    <property type="protein sequence ID" value="OKP10913.1"/>
    <property type="molecule type" value="Genomic_DNA"/>
</dbReference>
<keyword evidence="1" id="KW-0479">Metal-binding</keyword>
<keyword evidence="6" id="KW-1185">Reference proteome</keyword>
<keyword evidence="4" id="KW-0175">Coiled coil</keyword>
<dbReference type="GO" id="GO:0061630">
    <property type="term" value="F:ubiquitin protein ligase activity"/>
    <property type="evidence" value="ECO:0007669"/>
    <property type="project" value="InterPro"/>
</dbReference>
<evidence type="ECO:0000256" key="4">
    <source>
        <dbReference type="SAM" id="Coils"/>
    </source>
</evidence>
<dbReference type="STRING" id="1316194.A0A1Q5UEM4"/>
<dbReference type="PROSITE" id="PS00518">
    <property type="entry name" value="ZF_RING_1"/>
    <property type="match status" value="1"/>
</dbReference>
<dbReference type="PANTHER" id="PTHR13063:SF10">
    <property type="entry name" value="NITRIC OXIDE SYNTHASE-INTERACTING PROTEIN"/>
    <property type="match status" value="1"/>
</dbReference>
<dbReference type="Proteomes" id="UP000186955">
    <property type="component" value="Unassembled WGS sequence"/>
</dbReference>
<protein>
    <submittedName>
        <fullName evidence="5">Nitric oxide synthase-interacting protein-like protein</fullName>
    </submittedName>
</protein>
<sequence>MAHSKRNTSLPHFTSYERNLLRSTWGTKRSVIGRDSFLPFASCRLCLQPARAPVVACASNGDLFCRECAINDLLAQRQEIKRLEKDREEARKRIAEDEERMLEEVRRKDLRDFELVSMGLEAARSGASNGRKRKAVGEEGEEERALAAFKAREVEVNGVRKKVFELDEREMARVAAEERERLKSEIKKEKNSSKSALPSFWVPSLTPSTDHDEITANKAVKLTPMCPGSNETHKHSYSLKSLVDVHFTEEKAEDGTVSRVCPSCKKNLSNGLKAMRMCEMFTGGVDALRIHVHTPGFDVTKPCGHVICSPCVTKFMTPHDVPDPHASKEEQAKTAALHGLVLCYVCETDITPNGDVTGLKKKSKKKEKDAIRPGLVAISSEGTGFAGGGGNVATKTGVAFQC</sequence>
<dbReference type="GO" id="GO:0008270">
    <property type="term" value="F:zinc ion binding"/>
    <property type="evidence" value="ECO:0007669"/>
    <property type="project" value="UniProtKB-KW"/>
</dbReference>
<evidence type="ECO:0000313" key="5">
    <source>
        <dbReference type="EMBL" id="OKP10913.1"/>
    </source>
</evidence>
<name>A0A1Q5UEM4_9EURO</name>
<dbReference type="FunFam" id="3.30.40.10:FF:000673">
    <property type="entry name" value="RING finger domain protein, putative"/>
    <property type="match status" value="1"/>
</dbReference>
<dbReference type="PANTHER" id="PTHR13063">
    <property type="entry name" value="ENOS INTERACTING PROTEIN"/>
    <property type="match status" value="1"/>
</dbReference>
<dbReference type="GO" id="GO:0005634">
    <property type="term" value="C:nucleus"/>
    <property type="evidence" value="ECO:0007669"/>
    <property type="project" value="TreeGrafter"/>
</dbReference>
<reference evidence="5 6" key="1">
    <citation type="submission" date="2016-10" db="EMBL/GenBank/DDBJ databases">
        <title>Genome sequence of the ascomycete fungus Penicillium subrubescens.</title>
        <authorList>
            <person name="De Vries R.P."/>
            <person name="Peng M."/>
            <person name="Dilokpimol A."/>
            <person name="Hilden K."/>
            <person name="Makela M.R."/>
            <person name="Grigoriev I."/>
            <person name="Riley R."/>
            <person name="Granchi Z."/>
        </authorList>
    </citation>
    <scope>NUCLEOTIDE SEQUENCE [LARGE SCALE GENOMIC DNA]</scope>
    <source>
        <strain evidence="5 6">CBS 132785</strain>
    </source>
</reference>
<comment type="caution">
    <text evidence="5">The sequence shown here is derived from an EMBL/GenBank/DDBJ whole genome shotgun (WGS) entry which is preliminary data.</text>
</comment>
<dbReference type="InterPro" id="IPR017907">
    <property type="entry name" value="Znf_RING_CS"/>
</dbReference>
<organism evidence="5 6">
    <name type="scientific">Penicillium subrubescens</name>
    <dbReference type="NCBI Taxonomy" id="1316194"/>
    <lineage>
        <taxon>Eukaryota</taxon>
        <taxon>Fungi</taxon>
        <taxon>Dikarya</taxon>
        <taxon>Ascomycota</taxon>
        <taxon>Pezizomycotina</taxon>
        <taxon>Eurotiomycetes</taxon>
        <taxon>Eurotiomycetidae</taxon>
        <taxon>Eurotiales</taxon>
        <taxon>Aspergillaceae</taxon>
        <taxon>Penicillium</taxon>
    </lineage>
</organism>
<dbReference type="AlphaFoldDB" id="A0A1Q5UEM4"/>
<dbReference type="InterPro" id="IPR016818">
    <property type="entry name" value="NOSIP"/>
</dbReference>
<keyword evidence="3" id="KW-0862">Zinc</keyword>